<dbReference type="InterPro" id="IPR017853">
    <property type="entry name" value="GH"/>
</dbReference>
<dbReference type="EMBL" id="BLAF01000051">
    <property type="protein sequence ID" value="GES24346.1"/>
    <property type="molecule type" value="Genomic_DNA"/>
</dbReference>
<proteinExistence type="predicted"/>
<feature type="domain" description="Rv2525c-like glycoside hydrolase-like" evidence="1">
    <location>
        <begin position="313"/>
        <end position="498"/>
    </location>
</feature>
<dbReference type="Proteomes" id="UP000377595">
    <property type="component" value="Unassembled WGS sequence"/>
</dbReference>
<protein>
    <recommendedName>
        <fullName evidence="1">Rv2525c-like glycoside hydrolase-like domain-containing protein</fullName>
    </recommendedName>
</protein>
<gene>
    <name evidence="2" type="ORF">Aple_072450</name>
</gene>
<dbReference type="CDD" id="cd06418">
    <property type="entry name" value="GH25_BacA-like"/>
    <property type="match status" value="1"/>
</dbReference>
<reference evidence="2 3" key="1">
    <citation type="submission" date="2019-10" db="EMBL/GenBank/DDBJ databases">
        <title>Whole genome shotgun sequence of Acrocarpospora pleiomorpha NBRC 16267.</title>
        <authorList>
            <person name="Ichikawa N."/>
            <person name="Kimura A."/>
            <person name="Kitahashi Y."/>
            <person name="Komaki H."/>
            <person name="Oguchi A."/>
        </authorList>
    </citation>
    <scope>NUCLEOTIDE SEQUENCE [LARGE SCALE GENOMIC DNA]</scope>
    <source>
        <strain evidence="2 3">NBRC 16267</strain>
    </source>
</reference>
<keyword evidence="3" id="KW-1185">Reference proteome</keyword>
<dbReference type="Gene3D" id="3.20.20.80">
    <property type="entry name" value="Glycosidases"/>
    <property type="match status" value="1"/>
</dbReference>
<accession>A0A5M3XTY3</accession>
<dbReference type="OrthoDB" id="1795295at2"/>
<dbReference type="RefSeq" id="WP_155349197.1">
    <property type="nucleotide sequence ID" value="NZ_BAAAHM010000041.1"/>
</dbReference>
<name>A0A5M3XTY3_9ACTN</name>
<dbReference type="InterPro" id="IPR015020">
    <property type="entry name" value="Rv2525c-like_Glyco_Hydro-like"/>
</dbReference>
<comment type="caution">
    <text evidence="2">The sequence shown here is derived from an EMBL/GenBank/DDBJ whole genome shotgun (WGS) entry which is preliminary data.</text>
</comment>
<dbReference type="SUPFAM" id="SSF51445">
    <property type="entry name" value="(Trans)glycosidases"/>
    <property type="match status" value="1"/>
</dbReference>
<evidence type="ECO:0000259" key="1">
    <source>
        <dbReference type="Pfam" id="PF08924"/>
    </source>
</evidence>
<dbReference type="Pfam" id="PF08924">
    <property type="entry name" value="Rv2525c_GlyHyd-like"/>
    <property type="match status" value="1"/>
</dbReference>
<dbReference type="AlphaFoldDB" id="A0A5M3XTY3"/>
<organism evidence="2 3">
    <name type="scientific">Acrocarpospora pleiomorpha</name>
    <dbReference type="NCBI Taxonomy" id="90975"/>
    <lineage>
        <taxon>Bacteria</taxon>
        <taxon>Bacillati</taxon>
        <taxon>Actinomycetota</taxon>
        <taxon>Actinomycetes</taxon>
        <taxon>Streptosporangiales</taxon>
        <taxon>Streptosporangiaceae</taxon>
        <taxon>Acrocarpospora</taxon>
    </lineage>
</organism>
<evidence type="ECO:0000313" key="3">
    <source>
        <dbReference type="Proteomes" id="UP000377595"/>
    </source>
</evidence>
<evidence type="ECO:0000313" key="2">
    <source>
        <dbReference type="EMBL" id="GES24346.1"/>
    </source>
</evidence>
<sequence>MADQMVLMAQQFINKVYGSLAGMPHVAEDGQTGWATMYALTRCLQYELGITSLSDNFGPTTLATLTARYPSIDGSTSGASRIIRIIQAGLYCKGYDGGDVDTFNLPSGNYNGRVATAVQQLKSNAGVADTFPGAAMVPKLFKALLTMDAYVVVGNGSGIVRSIQQWMNASYVQRANFFLIPCDGFFSRDVQKALMLAVQFQIGMTDAQATGVFGPGTQAGLRANTLSVGSTGRWVQLFSAAMVFNQRSGATFIDTFTSDLSGLVSEFQDFAKLPVTGKGDFQTWASLLVSTGDATRPGQAVDCVTEITPARAQTLRAAGYQVVGRYLSNVPHTSLNKMLQLGELSTIAGNGLRCFPIYQTFGDSAGYFRADQGASDALAAIDRARFYGFKGGTRIYFAVDFDALDYEVTERVIPYFRGVKDTMDQYGGVYRIGVYGPRNICSRVAAAGLTSASFVSDMSTGYSGNLGYPLPQDWAFDQIATITIGSGDGRIEIDNNIVSGRDWGQNTFDEGQWTNGQDYGFDYALMPALLADMQQYLESQGIPERGGGILENIGEIYSTTEALNLAMSYDALTTGLARALRMRKALITVPIFWEIRKRTVLDGLADDGVIQYHTGHDWDPTDQWIKRDGSTGLGQIFAYVAINARNYCIQQGIITGELKDISRDAHIWEIWQKLRNDAYFNISTAAHVLIHAATDIRKYESDPPIQIPRPSLDYSDEFTRLLLARYQGFGDTVDAHSYLKLGVYRVFEKYFAQLR</sequence>